<sequence length="291" mass="32514">MSSFMLRDQTRRAATQYRALCETAAAMDITPVFSHTSALAYWGVAAPDDCTLPSDVQHISFPSGAKRRRFDNVASHVWSGEFATTDLVNGFVVAEPPMAWAQIAAHCSEESLAVTAGALMSRDPQRRTATLDELVSYVERNTGFIGRSRCTATIPLLAQNTDSPPESVVYVLVLRNGLGKPEPNHRVDVGPDRYYLIDIAYPDIRLGIEYQGAYHADTDRMRADCTRWNALRRLGWEIVLVTADDLRTEAAKRLIVEDIRFKMERQSALMGLARSYNVSPIHTFGRYDPVN</sequence>
<dbReference type="RefSeq" id="WP_219083075.1">
    <property type="nucleotide sequence ID" value="NZ_JAHBBD010000031.1"/>
</dbReference>
<keyword evidence="2" id="KW-1185">Reference proteome</keyword>
<evidence type="ECO:0008006" key="3">
    <source>
        <dbReference type="Google" id="ProtNLM"/>
    </source>
</evidence>
<gene>
    <name evidence="1" type="ORF">KIH73_09935</name>
</gene>
<evidence type="ECO:0000313" key="2">
    <source>
        <dbReference type="Proteomes" id="UP000812844"/>
    </source>
</evidence>
<protein>
    <recommendedName>
        <fullName evidence="3">DUF559 domain-containing protein</fullName>
    </recommendedName>
</protein>
<dbReference type="EMBL" id="JAHBBD010000031">
    <property type="protein sequence ID" value="MBW3083663.1"/>
    <property type="molecule type" value="Genomic_DNA"/>
</dbReference>
<comment type="caution">
    <text evidence="1">The sequence shown here is derived from an EMBL/GenBank/DDBJ whole genome shotgun (WGS) entry which is preliminary data.</text>
</comment>
<accession>A0ABS6WAX3</accession>
<name>A0ABS6WAX3_9BIFI</name>
<organism evidence="1 2">
    <name type="scientific">Bifidobacterium phasiani</name>
    <dbReference type="NCBI Taxonomy" id="2834431"/>
    <lineage>
        <taxon>Bacteria</taxon>
        <taxon>Bacillati</taxon>
        <taxon>Actinomycetota</taxon>
        <taxon>Actinomycetes</taxon>
        <taxon>Bifidobacteriales</taxon>
        <taxon>Bifidobacteriaceae</taxon>
        <taxon>Bifidobacterium</taxon>
    </lineage>
</organism>
<dbReference type="Proteomes" id="UP000812844">
    <property type="component" value="Unassembled WGS sequence"/>
</dbReference>
<reference evidence="1 2" key="1">
    <citation type="submission" date="2021-05" db="EMBL/GenBank/DDBJ databases">
        <title>Phylogenetic classification of ten novel species belonging to the genus Bifidobacterium comprising B. colchicus sp. nov., B. abeli sp. nov., B. bicoloris sp. nov., B. guerezis sp. nov., B. rosaliae sp. nov., B. santillanensis sp. nov., B. argentati sp. nov., B. amazzoni sp. nov., B. pluviali sp. nov., and B. pinnaculum sp. nov.</title>
        <authorList>
            <person name="Lugli G.A."/>
            <person name="Ruiz Garcia L."/>
            <person name="Margolles A."/>
            <person name="Ventura M."/>
        </authorList>
    </citation>
    <scope>NUCLEOTIDE SEQUENCE [LARGE SCALE GENOMIC DNA]</scope>
    <source>
        <strain evidence="1 2">6T3</strain>
    </source>
</reference>
<proteinExistence type="predicted"/>
<evidence type="ECO:0000313" key="1">
    <source>
        <dbReference type="EMBL" id="MBW3083663.1"/>
    </source>
</evidence>